<dbReference type="Proteomes" id="UP001242045">
    <property type="component" value="Unassembled WGS sequence"/>
</dbReference>
<keyword evidence="4" id="KW-0997">Cell inner membrane</keyword>
<dbReference type="Pfam" id="PF00873">
    <property type="entry name" value="ACR_tran"/>
    <property type="match status" value="1"/>
</dbReference>
<keyword evidence="2" id="KW-0813">Transport</keyword>
<dbReference type="GO" id="GO:0005886">
    <property type="term" value="C:plasma membrane"/>
    <property type="evidence" value="ECO:0007669"/>
    <property type="project" value="UniProtKB-SubCell"/>
</dbReference>
<evidence type="ECO:0000256" key="7">
    <source>
        <dbReference type="ARBA" id="ARBA00023136"/>
    </source>
</evidence>
<proteinExistence type="predicted"/>
<feature type="transmembrane region" description="Helical" evidence="8">
    <location>
        <begin position="440"/>
        <end position="463"/>
    </location>
</feature>
<feature type="transmembrane region" description="Helical" evidence="8">
    <location>
        <begin position="372"/>
        <end position="393"/>
    </location>
</feature>
<dbReference type="InterPro" id="IPR027463">
    <property type="entry name" value="AcrB_DN_DC_subdom"/>
</dbReference>
<evidence type="ECO:0000256" key="2">
    <source>
        <dbReference type="ARBA" id="ARBA00022448"/>
    </source>
</evidence>
<evidence type="ECO:0000256" key="6">
    <source>
        <dbReference type="ARBA" id="ARBA00022989"/>
    </source>
</evidence>
<comment type="subcellular location">
    <subcellularLocation>
        <location evidence="1">Cell inner membrane</location>
        <topology evidence="1">Multi-pass membrane protein</topology>
    </subcellularLocation>
</comment>
<evidence type="ECO:0000256" key="5">
    <source>
        <dbReference type="ARBA" id="ARBA00022692"/>
    </source>
</evidence>
<dbReference type="Gene3D" id="3.30.70.1440">
    <property type="entry name" value="Multidrug efflux transporter AcrB pore domain"/>
    <property type="match status" value="1"/>
</dbReference>
<dbReference type="PRINTS" id="PR00702">
    <property type="entry name" value="ACRIFLAVINRP"/>
</dbReference>
<dbReference type="GO" id="GO:0042910">
    <property type="term" value="F:xenobiotic transmembrane transporter activity"/>
    <property type="evidence" value="ECO:0007669"/>
    <property type="project" value="TreeGrafter"/>
</dbReference>
<dbReference type="InterPro" id="IPR001036">
    <property type="entry name" value="Acrflvin-R"/>
</dbReference>
<dbReference type="Gene3D" id="3.30.70.1320">
    <property type="entry name" value="Multidrug efflux transporter AcrB pore domain like"/>
    <property type="match status" value="1"/>
</dbReference>
<dbReference type="SUPFAM" id="SSF82866">
    <property type="entry name" value="Multidrug efflux transporter AcrB transmembrane domain"/>
    <property type="match status" value="2"/>
</dbReference>
<keyword evidence="5 8" id="KW-0812">Transmembrane</keyword>
<dbReference type="SUPFAM" id="SSF82693">
    <property type="entry name" value="Multidrug efflux transporter AcrB pore domain, PN1, PN2, PC1 and PC2 subdomains"/>
    <property type="match status" value="4"/>
</dbReference>
<dbReference type="FunFam" id="1.20.1640.10:FF:000001">
    <property type="entry name" value="Efflux pump membrane transporter"/>
    <property type="match status" value="1"/>
</dbReference>
<reference evidence="9" key="1">
    <citation type="submission" date="2023-07" db="EMBL/GenBank/DDBJ databases">
        <title>Sorghum-associated microbial communities from plants grown in Nebraska, USA.</title>
        <authorList>
            <person name="Schachtman D."/>
        </authorList>
    </citation>
    <scope>NUCLEOTIDE SEQUENCE</scope>
    <source>
        <strain evidence="9">DS3754</strain>
    </source>
</reference>
<keyword evidence="6 8" id="KW-1133">Transmembrane helix</keyword>
<feature type="transmembrane region" description="Helical" evidence="8">
    <location>
        <begin position="348"/>
        <end position="365"/>
    </location>
</feature>
<dbReference type="EMBL" id="JAUSRD010000007">
    <property type="protein sequence ID" value="MDP9894122.1"/>
    <property type="molecule type" value="Genomic_DNA"/>
</dbReference>
<dbReference type="Gene3D" id="3.30.70.1430">
    <property type="entry name" value="Multidrug efflux transporter AcrB pore domain"/>
    <property type="match status" value="2"/>
</dbReference>
<keyword evidence="7 8" id="KW-0472">Membrane</keyword>
<evidence type="ECO:0000256" key="4">
    <source>
        <dbReference type="ARBA" id="ARBA00022519"/>
    </source>
</evidence>
<gene>
    <name evidence="9" type="ORF">J2W31_003245</name>
</gene>
<accession>A0AAW8CZ00</accession>
<feature type="transmembrane region" description="Helical" evidence="8">
    <location>
        <begin position="540"/>
        <end position="560"/>
    </location>
</feature>
<evidence type="ECO:0000313" key="10">
    <source>
        <dbReference type="Proteomes" id="UP001242045"/>
    </source>
</evidence>
<dbReference type="AlphaFoldDB" id="A0AAW8CZ00"/>
<evidence type="ECO:0000256" key="8">
    <source>
        <dbReference type="SAM" id="Phobius"/>
    </source>
</evidence>
<name>A0AAW8CZ00_9BURK</name>
<comment type="caution">
    <text evidence="9">The sequence shown here is derived from an EMBL/GenBank/DDBJ whole genome shotgun (WGS) entry which is preliminary data.</text>
</comment>
<dbReference type="Gene3D" id="3.30.2090.10">
    <property type="entry name" value="Multidrug efflux transporter AcrB TolC docking domain, DN and DC subdomains"/>
    <property type="match status" value="2"/>
</dbReference>
<organism evidence="9 10">
    <name type="scientific">Variovorax boronicumulans</name>
    <dbReference type="NCBI Taxonomy" id="436515"/>
    <lineage>
        <taxon>Bacteria</taxon>
        <taxon>Pseudomonadati</taxon>
        <taxon>Pseudomonadota</taxon>
        <taxon>Betaproteobacteria</taxon>
        <taxon>Burkholderiales</taxon>
        <taxon>Comamonadaceae</taxon>
        <taxon>Variovorax</taxon>
    </lineage>
</organism>
<feature type="transmembrane region" description="Helical" evidence="8">
    <location>
        <begin position="965"/>
        <end position="986"/>
    </location>
</feature>
<keyword evidence="3" id="KW-1003">Cell membrane</keyword>
<dbReference type="PANTHER" id="PTHR32063:SF30">
    <property type="entry name" value="ACRB_ACRD_ACRF FAMILY PROTEIN"/>
    <property type="match status" value="1"/>
</dbReference>
<feature type="transmembrane region" description="Helical" evidence="8">
    <location>
        <begin position="920"/>
        <end position="945"/>
    </location>
</feature>
<protein>
    <submittedName>
        <fullName evidence="9">HAE1 family hydrophobic/amphiphilic exporter-1</fullName>
    </submittedName>
</protein>
<dbReference type="PANTHER" id="PTHR32063">
    <property type="match status" value="1"/>
</dbReference>
<feature type="transmembrane region" description="Helical" evidence="8">
    <location>
        <begin position="475"/>
        <end position="502"/>
    </location>
</feature>
<feature type="transmembrane region" description="Helical" evidence="8">
    <location>
        <begin position="870"/>
        <end position="887"/>
    </location>
</feature>
<evidence type="ECO:0000256" key="1">
    <source>
        <dbReference type="ARBA" id="ARBA00004429"/>
    </source>
</evidence>
<dbReference type="FunFam" id="3.30.70.1430:FF:000001">
    <property type="entry name" value="Efflux pump membrane transporter"/>
    <property type="match status" value="1"/>
</dbReference>
<evidence type="ECO:0000313" key="9">
    <source>
        <dbReference type="EMBL" id="MDP9894122.1"/>
    </source>
</evidence>
<dbReference type="Gene3D" id="1.20.1640.10">
    <property type="entry name" value="Multidrug efflux transporter AcrB transmembrane domain"/>
    <property type="match status" value="2"/>
</dbReference>
<dbReference type="RefSeq" id="WP_307685348.1">
    <property type="nucleotide sequence ID" value="NZ_JAUSRD010000007.1"/>
</dbReference>
<evidence type="ECO:0000256" key="3">
    <source>
        <dbReference type="ARBA" id="ARBA00022475"/>
    </source>
</evidence>
<sequence length="1060" mass="113459">MSISAGFIKRPIGTTLLALAILLVGAAVFPLLPVAPLPQVDFPTIQVSANLPGASPETMASNVAQPLERQFSLIAGLSQMTSTSGLGSTQITLQFDLDRNIDAAALDVQAAITASTGQLPANLPSPPSFRKVNPADSPILILSVQSKTLPLTEVNDYADNILAQQISQIAGVGLVNIGGAQKPAVRVQLDPAKLAALGLSLEDVRTVLSSATVNAPKGTIDGPNQSFTVYTNDQLLKAQPWNDVILAYRNGAPIRVRDLGVAIDGPENAKIAGWAYAGAAAPEGNTIQNGRSIVLAITKQPGANVIETVDRINAAMPRLKASIPPTVEVNALVDRTQTIRASVLDVEFTLLLTIALVVAVIFVFLRNVPATLIPSVTVPLALLGTVAVMYLLGYSLDNLSLMALTIAVGFVVDDAIVMLENIYRYVEEGMSPLEAAYKGAGEIGFTIISISVSLIAVFIPLLLMGGIVGRLFREFAVTVTLTIVVSVVISLTLTPMLCSRFLKNEHARKHGRLYLLFERGFDAMLNGYKRGLHVVLDHQFITLMVFIATVAATGFLFMVIPKGFFPQQDTGFISGFAESAQDASFASMNARMLELADVVRKDPDVSAFGMNGSSSTFNTGNFYINLKPKDEGRTASADEIITRLRPQLAKVQGVNLFLQAGQDIRVGGRSSRTQYQYTVTDSNLDELNTWAPKLLARFRQIPEITDLASDQQNAAASAVLTIDRDRASSFGISPATIDATLYDAIGQRQVAQYFTQLNSYHVVLEVTPELQKDPALFSKLYLTSPLTGQQVPLSTFVKVDTSKTAYLSISHQGQFPAVTISFNLAPGHALGDAVNAINKAQAEMGIPQSLSGAFQGTAQAFQDSLSSQPYLIAAALVAVYIVLGLLYESYIHPLTILSTLPSAGVGALLILMAGGYDLSVIALIGIILLIGIVKKNGIMMIDFALKAEREQGMEPKEAIYQACLLRFRPIMMTTMCALLSGLPLMLGHGSGSELRRPLGYAMVGGLILSQALTLFTTPVVYLYLDRAHFWYLRRKEARKARKAAKSGAGAGETPPVAEAH</sequence>
<dbReference type="SUPFAM" id="SSF82714">
    <property type="entry name" value="Multidrug efflux transporter AcrB TolC docking domain, DN and DC subdomains"/>
    <property type="match status" value="2"/>
</dbReference>
<feature type="transmembrane region" description="Helical" evidence="8">
    <location>
        <begin position="998"/>
        <end position="1024"/>
    </location>
</feature>